<reference evidence="1 2" key="1">
    <citation type="submission" date="2024-04" db="EMBL/GenBank/DDBJ databases">
        <title>Tritrichomonas musculus Genome.</title>
        <authorList>
            <person name="Alves-Ferreira E."/>
            <person name="Grigg M."/>
            <person name="Lorenzi H."/>
            <person name="Galac M."/>
        </authorList>
    </citation>
    <scope>NUCLEOTIDE SEQUENCE [LARGE SCALE GENOMIC DNA]</scope>
    <source>
        <strain evidence="1 2">EAF2021</strain>
    </source>
</reference>
<proteinExistence type="predicted"/>
<name>A0ABR2HN43_9EUKA</name>
<sequence>MEYEKQYKDIVENIDHNSFDSLMKGMEKLMDLLENMDSHNADEEFIMKALMKTQEIKDEASESLKKEGQTIFKLAAENGISLSELGLSESDILFESS</sequence>
<protein>
    <submittedName>
        <fullName evidence="1">Uncharacterized protein</fullName>
    </submittedName>
</protein>
<gene>
    <name evidence="1" type="ORF">M9Y10_018438</name>
</gene>
<keyword evidence="2" id="KW-1185">Reference proteome</keyword>
<evidence type="ECO:0000313" key="1">
    <source>
        <dbReference type="EMBL" id="KAK8849852.1"/>
    </source>
</evidence>
<accession>A0ABR2HN43</accession>
<evidence type="ECO:0000313" key="2">
    <source>
        <dbReference type="Proteomes" id="UP001470230"/>
    </source>
</evidence>
<comment type="caution">
    <text evidence="1">The sequence shown here is derived from an EMBL/GenBank/DDBJ whole genome shotgun (WGS) entry which is preliminary data.</text>
</comment>
<organism evidence="1 2">
    <name type="scientific">Tritrichomonas musculus</name>
    <dbReference type="NCBI Taxonomy" id="1915356"/>
    <lineage>
        <taxon>Eukaryota</taxon>
        <taxon>Metamonada</taxon>
        <taxon>Parabasalia</taxon>
        <taxon>Tritrichomonadida</taxon>
        <taxon>Tritrichomonadidae</taxon>
        <taxon>Tritrichomonas</taxon>
    </lineage>
</organism>
<dbReference type="EMBL" id="JAPFFF010000025">
    <property type="protein sequence ID" value="KAK8849852.1"/>
    <property type="molecule type" value="Genomic_DNA"/>
</dbReference>
<dbReference type="Proteomes" id="UP001470230">
    <property type="component" value="Unassembled WGS sequence"/>
</dbReference>